<dbReference type="InterPro" id="IPR041698">
    <property type="entry name" value="Methyltransf_25"/>
</dbReference>
<dbReference type="CDD" id="cd02440">
    <property type="entry name" value="AdoMet_MTases"/>
    <property type="match status" value="1"/>
</dbReference>
<evidence type="ECO:0000259" key="1">
    <source>
        <dbReference type="Pfam" id="PF13649"/>
    </source>
</evidence>
<comment type="caution">
    <text evidence="2">The sequence shown here is derived from an EMBL/GenBank/DDBJ whole genome shotgun (WGS) entry which is preliminary data.</text>
</comment>
<dbReference type="EMBL" id="JAMTCG010000002">
    <property type="protein sequence ID" value="MCP2159585.1"/>
    <property type="molecule type" value="Genomic_DNA"/>
</dbReference>
<feature type="domain" description="Methyltransferase" evidence="1">
    <location>
        <begin position="75"/>
        <end position="161"/>
    </location>
</feature>
<dbReference type="Proteomes" id="UP001205740">
    <property type="component" value="Unassembled WGS sequence"/>
</dbReference>
<proteinExistence type="predicted"/>
<name>A0ABT1GXA8_9NOCA</name>
<accession>A0ABT1GXA8</accession>
<keyword evidence="2" id="KW-0808">Transferase</keyword>
<dbReference type="GO" id="GO:0008168">
    <property type="term" value="F:methyltransferase activity"/>
    <property type="evidence" value="ECO:0007669"/>
    <property type="project" value="UniProtKB-KW"/>
</dbReference>
<evidence type="ECO:0000313" key="2">
    <source>
        <dbReference type="EMBL" id="MCP2159585.1"/>
    </source>
</evidence>
<keyword evidence="3" id="KW-1185">Reference proteome</keyword>
<dbReference type="InterPro" id="IPR029063">
    <property type="entry name" value="SAM-dependent_MTases_sf"/>
</dbReference>
<dbReference type="Pfam" id="PF13649">
    <property type="entry name" value="Methyltransf_25"/>
    <property type="match status" value="1"/>
</dbReference>
<dbReference type="Gene3D" id="3.40.50.150">
    <property type="entry name" value="Vaccinia Virus protein VP39"/>
    <property type="match status" value="1"/>
</dbReference>
<sequence>MSAPEGVGSDTDLADDGTHFDEAFLDALRGQNSWLRLADGTRTRLPVTRWMGTSGETDDAAFDRHVATLCSGPTVDLGCGPGRLVSELIDHGVCALGVDRSAHAVDMTRRRGGIALRRSIFDELPAEGQWDHALLIDGNVGIGGDPFATVARAARLVAPGGTVVVELESGLHGVWAGSVRVESRAVIGPWFPWARAGVGAAREIADQTGLEVGTAHVISGRHLLELHRR</sequence>
<protein>
    <submittedName>
        <fullName evidence="2">Methyltransferase domain-containing protein</fullName>
    </submittedName>
</protein>
<reference evidence="2 3" key="1">
    <citation type="submission" date="2022-06" db="EMBL/GenBank/DDBJ databases">
        <title>Genomic Encyclopedia of Archaeal and Bacterial Type Strains, Phase II (KMG-II): from individual species to whole genera.</title>
        <authorList>
            <person name="Goeker M."/>
        </authorList>
    </citation>
    <scope>NUCLEOTIDE SEQUENCE [LARGE SCALE GENOMIC DNA]</scope>
    <source>
        <strain evidence="2 3">DSM 45037</strain>
    </source>
</reference>
<organism evidence="2 3">
    <name type="scientific">Williamsia serinedens</name>
    <dbReference type="NCBI Taxonomy" id="391736"/>
    <lineage>
        <taxon>Bacteria</taxon>
        <taxon>Bacillati</taxon>
        <taxon>Actinomycetota</taxon>
        <taxon>Actinomycetes</taxon>
        <taxon>Mycobacteriales</taxon>
        <taxon>Nocardiaceae</taxon>
        <taxon>Williamsia</taxon>
    </lineage>
</organism>
<dbReference type="GO" id="GO:0032259">
    <property type="term" value="P:methylation"/>
    <property type="evidence" value="ECO:0007669"/>
    <property type="project" value="UniProtKB-KW"/>
</dbReference>
<dbReference type="SUPFAM" id="SSF53335">
    <property type="entry name" value="S-adenosyl-L-methionine-dependent methyltransferases"/>
    <property type="match status" value="1"/>
</dbReference>
<evidence type="ECO:0000313" key="3">
    <source>
        <dbReference type="Proteomes" id="UP001205740"/>
    </source>
</evidence>
<dbReference type="RefSeq" id="WP_253653219.1">
    <property type="nucleotide sequence ID" value="NZ_BAAAOE010000001.1"/>
</dbReference>
<gene>
    <name evidence="2" type="ORF">LX12_000764</name>
</gene>
<keyword evidence="2" id="KW-0489">Methyltransferase</keyword>